<dbReference type="GO" id="GO:0006508">
    <property type="term" value="P:proteolysis"/>
    <property type="evidence" value="ECO:0007669"/>
    <property type="project" value="UniProtKB-KW"/>
</dbReference>
<accession>A0A451A9G8</accession>
<comment type="similarity">
    <text evidence="1 5">Belongs to the peptidase S8 family.</text>
</comment>
<evidence type="ECO:0000256" key="2">
    <source>
        <dbReference type="ARBA" id="ARBA00022670"/>
    </source>
</evidence>
<evidence type="ECO:0000256" key="1">
    <source>
        <dbReference type="ARBA" id="ARBA00011073"/>
    </source>
</evidence>
<dbReference type="InterPro" id="IPR000209">
    <property type="entry name" value="Peptidase_S8/S53_dom"/>
</dbReference>
<keyword evidence="3 5" id="KW-0378">Hydrolase</keyword>
<dbReference type="PRINTS" id="PR00723">
    <property type="entry name" value="SUBTILISIN"/>
</dbReference>
<evidence type="ECO:0000256" key="6">
    <source>
        <dbReference type="SAM" id="Coils"/>
    </source>
</evidence>
<feature type="compositionally biased region" description="Polar residues" evidence="7">
    <location>
        <begin position="471"/>
        <end position="482"/>
    </location>
</feature>
<keyword evidence="2 5" id="KW-0645">Protease</keyword>
<dbReference type="SUPFAM" id="SSF52743">
    <property type="entry name" value="Subtilisin-like"/>
    <property type="match status" value="1"/>
</dbReference>
<proteinExistence type="inferred from homology"/>
<evidence type="ECO:0000256" key="5">
    <source>
        <dbReference type="PROSITE-ProRule" id="PRU01240"/>
    </source>
</evidence>
<dbReference type="PROSITE" id="PS51892">
    <property type="entry name" value="SUBTILASE"/>
    <property type="match status" value="1"/>
</dbReference>
<feature type="compositionally biased region" description="Low complexity" evidence="7">
    <location>
        <begin position="40"/>
        <end position="52"/>
    </location>
</feature>
<reference evidence="9" key="1">
    <citation type="submission" date="2019-02" db="EMBL/GenBank/DDBJ databases">
        <authorList>
            <person name="Gruber-Vodicka R. H."/>
            <person name="Seah K. B. B."/>
        </authorList>
    </citation>
    <scope>NUCLEOTIDE SEQUENCE</scope>
    <source>
        <strain evidence="9">BECK_BY1</strain>
    </source>
</reference>
<dbReference type="InterPro" id="IPR050131">
    <property type="entry name" value="Peptidase_S8_subtilisin-like"/>
</dbReference>
<protein>
    <submittedName>
        <fullName evidence="9">Subtilase family protein</fullName>
    </submittedName>
</protein>
<organism evidence="9">
    <name type="scientific">Candidatus Kentrum sp. TUN</name>
    <dbReference type="NCBI Taxonomy" id="2126343"/>
    <lineage>
        <taxon>Bacteria</taxon>
        <taxon>Pseudomonadati</taxon>
        <taxon>Pseudomonadota</taxon>
        <taxon>Gammaproteobacteria</taxon>
        <taxon>Candidatus Kentrum</taxon>
    </lineage>
</organism>
<dbReference type="AlphaFoldDB" id="A0A451A9G8"/>
<dbReference type="PANTHER" id="PTHR43806:SF11">
    <property type="entry name" value="CEREVISIN-RELATED"/>
    <property type="match status" value="1"/>
</dbReference>
<feature type="domain" description="Peptidase S8/S53" evidence="8">
    <location>
        <begin position="263"/>
        <end position="572"/>
    </location>
</feature>
<feature type="active site" description="Charge relay system" evidence="5">
    <location>
        <position position="267"/>
    </location>
</feature>
<dbReference type="EMBL" id="CAADFX010000183">
    <property type="protein sequence ID" value="VFK62687.1"/>
    <property type="molecule type" value="Genomic_DNA"/>
</dbReference>
<dbReference type="Gene3D" id="3.40.50.200">
    <property type="entry name" value="Peptidase S8/S53 domain"/>
    <property type="match status" value="1"/>
</dbReference>
<dbReference type="Pfam" id="PF00082">
    <property type="entry name" value="Peptidase_S8"/>
    <property type="match status" value="1"/>
</dbReference>
<keyword evidence="4 5" id="KW-0720">Serine protease</keyword>
<dbReference type="InterPro" id="IPR036852">
    <property type="entry name" value="Peptidase_S8/S53_dom_sf"/>
</dbReference>
<feature type="active site" description="Charge relay system" evidence="5">
    <location>
        <position position="300"/>
    </location>
</feature>
<evidence type="ECO:0000259" key="8">
    <source>
        <dbReference type="Pfam" id="PF00082"/>
    </source>
</evidence>
<evidence type="ECO:0000256" key="3">
    <source>
        <dbReference type="ARBA" id="ARBA00022801"/>
    </source>
</evidence>
<feature type="coiled-coil region" evidence="6">
    <location>
        <begin position="611"/>
        <end position="638"/>
    </location>
</feature>
<feature type="region of interest" description="Disordered" evidence="7">
    <location>
        <begin position="1"/>
        <end position="53"/>
    </location>
</feature>
<dbReference type="PANTHER" id="PTHR43806">
    <property type="entry name" value="PEPTIDASE S8"/>
    <property type="match status" value="1"/>
</dbReference>
<name>A0A451A9G8_9GAMM</name>
<sequence>MPESYPHLPLQREAPINEKRSGKPPRVQVPEDTHGHGRGLQQKLAQAKEQAASDVGGFDERRVFKFEVQEAINPDDLRKLSGVRGKTDTEIEFISQEGKTVVVGFASDAALAQFEARLATMADDDAKLTNKQLFYALQDVGGWSPEDRKGWALEKQGLPDKDTFLLDVELWPLEDSRERDLEWAAFEMWLAQEGIEKKDQVKQPGLTLYRVQCNANQAKQLLCHRDVRSVDLPPSFGLEQAVVFQDIQKFPAITDPGDQAPGVVVLDSGLATGHPLLGAAVGDSQSFLPEEEEAADENGHGTHVAGLALYGDFESSLRSGAFVPMLRLFSGRILDKDNENNTGFVENHIEKAVRYFAEAYHCRVFNLSFGDANKPYLGGHLKGLSLTLDTLSRELGVLFVVSAGNYRIGEDSPEGLAWRDNYPDYLLDEVWRIIEPAPALNVLTVGSLARHNQTWNSQRYPSDPSEIPIAQPNQPSPFTRSGHSVDGAIKPELVTHGGNWALNARAGHALMDRVAGLGVVSTNHRFVDGYPFTVDSGTSMAAPQVAHLAASIFREHPKASANLLRALLCAHAVMPEASQDLISQATSPFTTERKSIYSERKKIWEARREGRAYSSERLDKLNARYQELEDLLNQYHCICGYGQVDETALRRSLENAVTLIANGPIENRRHHFYEIPIPNEFTSGGKRRLREIAVALAYTPVVRSTRIKYRATRIDFRLVTAPGLIQVTTMFNKATEENDYENIPEFKKGVIGQAARSKGTVQADCWRFSQFNKSSKLRNQKLFVVITRNDFPWGENLCATEEDYALVVSLRDWENEEARLYSQIKTQLDARLPLRIKGRAVVS</sequence>
<feature type="active site" description="Charge relay system" evidence="5">
    <location>
        <position position="539"/>
    </location>
</feature>
<keyword evidence="6" id="KW-0175">Coiled coil</keyword>
<dbReference type="InterPro" id="IPR015500">
    <property type="entry name" value="Peptidase_S8_subtilisin-rel"/>
</dbReference>
<dbReference type="CDD" id="cd04847">
    <property type="entry name" value="Peptidases_S8_Subtilisin_like_2"/>
    <property type="match status" value="1"/>
</dbReference>
<dbReference type="GO" id="GO:0004252">
    <property type="term" value="F:serine-type endopeptidase activity"/>
    <property type="evidence" value="ECO:0007669"/>
    <property type="project" value="UniProtKB-UniRule"/>
</dbReference>
<dbReference type="InterPro" id="IPR034074">
    <property type="entry name" value="Y4bN_pept_dom"/>
</dbReference>
<evidence type="ECO:0000313" key="9">
    <source>
        <dbReference type="EMBL" id="VFK62687.1"/>
    </source>
</evidence>
<evidence type="ECO:0000256" key="7">
    <source>
        <dbReference type="SAM" id="MobiDB-lite"/>
    </source>
</evidence>
<evidence type="ECO:0000256" key="4">
    <source>
        <dbReference type="ARBA" id="ARBA00022825"/>
    </source>
</evidence>
<feature type="region of interest" description="Disordered" evidence="7">
    <location>
        <begin position="455"/>
        <end position="482"/>
    </location>
</feature>
<gene>
    <name evidence="9" type="ORF">BECKTUN1418D_GA0071000_11835</name>
</gene>